<gene>
    <name evidence="1" type="ORF">AVEN_223306_1</name>
</gene>
<proteinExistence type="predicted"/>
<reference evidence="1 2" key="1">
    <citation type="journal article" date="2019" name="Sci. Rep.">
        <title>Orb-weaving spider Araneus ventricosus genome elucidates the spidroin gene catalogue.</title>
        <authorList>
            <person name="Kono N."/>
            <person name="Nakamura H."/>
            <person name="Ohtoshi R."/>
            <person name="Moran D.A.P."/>
            <person name="Shinohara A."/>
            <person name="Yoshida Y."/>
            <person name="Fujiwara M."/>
            <person name="Mori M."/>
            <person name="Tomita M."/>
            <person name="Arakawa K."/>
        </authorList>
    </citation>
    <scope>NUCLEOTIDE SEQUENCE [LARGE SCALE GENOMIC DNA]</scope>
</reference>
<protein>
    <submittedName>
        <fullName evidence="1">Uncharacterized protein</fullName>
    </submittedName>
</protein>
<dbReference type="EMBL" id="BGPR01001285">
    <property type="protein sequence ID" value="GBM50098.1"/>
    <property type="molecule type" value="Genomic_DNA"/>
</dbReference>
<name>A0A4Y2GBW4_ARAVE</name>
<dbReference type="Proteomes" id="UP000499080">
    <property type="component" value="Unassembled WGS sequence"/>
</dbReference>
<organism evidence="1 2">
    <name type="scientific">Araneus ventricosus</name>
    <name type="common">Orbweaver spider</name>
    <name type="synonym">Epeira ventricosa</name>
    <dbReference type="NCBI Taxonomy" id="182803"/>
    <lineage>
        <taxon>Eukaryota</taxon>
        <taxon>Metazoa</taxon>
        <taxon>Ecdysozoa</taxon>
        <taxon>Arthropoda</taxon>
        <taxon>Chelicerata</taxon>
        <taxon>Arachnida</taxon>
        <taxon>Araneae</taxon>
        <taxon>Araneomorphae</taxon>
        <taxon>Entelegynae</taxon>
        <taxon>Araneoidea</taxon>
        <taxon>Araneidae</taxon>
        <taxon>Araneus</taxon>
    </lineage>
</organism>
<dbReference type="OrthoDB" id="616263at2759"/>
<evidence type="ECO:0000313" key="1">
    <source>
        <dbReference type="EMBL" id="GBM50098.1"/>
    </source>
</evidence>
<accession>A0A4Y2GBW4</accession>
<comment type="caution">
    <text evidence="1">The sequence shown here is derived from an EMBL/GenBank/DDBJ whole genome shotgun (WGS) entry which is preliminary data.</text>
</comment>
<dbReference type="AlphaFoldDB" id="A0A4Y2GBW4"/>
<sequence>MTPFASQNTVSTTFPAECHTLNFLVTGNLGCFHVTEVDLISGVKLCTHVSCPEKKARDEEVRPAVKNFLRSLGTDFYQDGSLKLISRYDKCINVGGEYVQK</sequence>
<keyword evidence="2" id="KW-1185">Reference proteome</keyword>
<evidence type="ECO:0000313" key="2">
    <source>
        <dbReference type="Proteomes" id="UP000499080"/>
    </source>
</evidence>